<evidence type="ECO:0000256" key="1">
    <source>
        <dbReference type="SAM" id="MobiDB-lite"/>
    </source>
</evidence>
<accession>A0A165GQF1</accession>
<dbReference type="Proteomes" id="UP000076842">
    <property type="component" value="Unassembled WGS sequence"/>
</dbReference>
<reference evidence="2 3" key="1">
    <citation type="journal article" date="2016" name="Mol. Biol. Evol.">
        <title>Comparative Genomics of Early-Diverging Mushroom-Forming Fungi Provides Insights into the Origins of Lignocellulose Decay Capabilities.</title>
        <authorList>
            <person name="Nagy L.G."/>
            <person name="Riley R."/>
            <person name="Tritt A."/>
            <person name="Adam C."/>
            <person name="Daum C."/>
            <person name="Floudas D."/>
            <person name="Sun H."/>
            <person name="Yadav J.S."/>
            <person name="Pangilinan J."/>
            <person name="Larsson K.H."/>
            <person name="Matsuura K."/>
            <person name="Barry K."/>
            <person name="Labutti K."/>
            <person name="Kuo R."/>
            <person name="Ohm R.A."/>
            <person name="Bhattacharya S.S."/>
            <person name="Shirouzu T."/>
            <person name="Yoshinaga Y."/>
            <person name="Martin F.M."/>
            <person name="Grigoriev I.V."/>
            <person name="Hibbett D.S."/>
        </authorList>
    </citation>
    <scope>NUCLEOTIDE SEQUENCE [LARGE SCALE GENOMIC DNA]</scope>
    <source>
        <strain evidence="2 3">HHB12733</strain>
    </source>
</reference>
<dbReference type="AlphaFoldDB" id="A0A165GQF1"/>
<dbReference type="InParanoid" id="A0A165GQF1"/>
<evidence type="ECO:0000313" key="3">
    <source>
        <dbReference type="Proteomes" id="UP000076842"/>
    </source>
</evidence>
<name>A0A165GQF1_9BASI</name>
<keyword evidence="3" id="KW-1185">Reference proteome</keyword>
<organism evidence="2 3">
    <name type="scientific">Calocera cornea HHB12733</name>
    <dbReference type="NCBI Taxonomy" id="1353952"/>
    <lineage>
        <taxon>Eukaryota</taxon>
        <taxon>Fungi</taxon>
        <taxon>Dikarya</taxon>
        <taxon>Basidiomycota</taxon>
        <taxon>Agaricomycotina</taxon>
        <taxon>Dacrymycetes</taxon>
        <taxon>Dacrymycetales</taxon>
        <taxon>Dacrymycetaceae</taxon>
        <taxon>Calocera</taxon>
    </lineage>
</organism>
<protein>
    <submittedName>
        <fullName evidence="2">Uncharacterized protein</fullName>
    </submittedName>
</protein>
<feature type="region of interest" description="Disordered" evidence="1">
    <location>
        <begin position="1"/>
        <end position="54"/>
    </location>
</feature>
<sequence>MYLPKEGRKGIAQLPTHTHSLLMDTGGLNAMDQAKGGGRSSGPKRNSAGRHALHTTAVGEYKALRCPFFTSPKSASPGKGVEHCHWRAVLR</sequence>
<proteinExistence type="predicted"/>
<dbReference type="EMBL" id="KV423952">
    <property type="protein sequence ID" value="KZT58348.1"/>
    <property type="molecule type" value="Genomic_DNA"/>
</dbReference>
<gene>
    <name evidence="2" type="ORF">CALCODRAFT_243363</name>
</gene>
<evidence type="ECO:0000313" key="2">
    <source>
        <dbReference type="EMBL" id="KZT58348.1"/>
    </source>
</evidence>